<name>A0A6J7Q0T3_9ZZZZ</name>
<dbReference type="AlphaFoldDB" id="A0A6J7Q0T3"/>
<sequence length="109" mass="11845">MQRAVNPAPLGGERVAHRDDVLGHRDVELEYVSGLRQLAGHPLGERQSPADTGEHDLCPLLLRQLRDAERERGFGEDAGDEDVLSVEKTHSANPIFRAVVVGTSAAGER</sequence>
<evidence type="ECO:0000313" key="1">
    <source>
        <dbReference type="EMBL" id="CAB5011287.1"/>
    </source>
</evidence>
<proteinExistence type="predicted"/>
<dbReference type="EMBL" id="CAFBOS010000162">
    <property type="protein sequence ID" value="CAB5011287.1"/>
    <property type="molecule type" value="Genomic_DNA"/>
</dbReference>
<reference evidence="1" key="1">
    <citation type="submission" date="2020-05" db="EMBL/GenBank/DDBJ databases">
        <authorList>
            <person name="Chiriac C."/>
            <person name="Salcher M."/>
            <person name="Ghai R."/>
            <person name="Kavagutti S V."/>
        </authorList>
    </citation>
    <scope>NUCLEOTIDE SEQUENCE</scope>
</reference>
<protein>
    <submittedName>
        <fullName evidence="1">Unannotated protein</fullName>
    </submittedName>
</protein>
<accession>A0A6J7Q0T3</accession>
<organism evidence="1">
    <name type="scientific">freshwater metagenome</name>
    <dbReference type="NCBI Taxonomy" id="449393"/>
    <lineage>
        <taxon>unclassified sequences</taxon>
        <taxon>metagenomes</taxon>
        <taxon>ecological metagenomes</taxon>
    </lineage>
</organism>
<gene>
    <name evidence="1" type="ORF">UFOPK3967_02248</name>
</gene>